<proteinExistence type="predicted"/>
<reference evidence="1 2" key="1">
    <citation type="submission" date="2016-11" db="EMBL/GenBank/DDBJ databases">
        <title>Draft Genome Sequences of Nine Cyanobacterial Strains from Diverse Habitats.</title>
        <authorList>
            <person name="Zhu T."/>
            <person name="Hou S."/>
            <person name="Lu X."/>
            <person name="Hess W.R."/>
        </authorList>
    </citation>
    <scope>NUCLEOTIDE SEQUENCE [LARGE SCALE GENOMIC DNA]</scope>
    <source>
        <strain evidence="1 2">NIES-30</strain>
    </source>
</reference>
<name>A0A1U7J909_9CYAN</name>
<dbReference type="EMBL" id="MRCG01000002">
    <property type="protein sequence ID" value="OKH49997.1"/>
    <property type="molecule type" value="Genomic_DNA"/>
</dbReference>
<protein>
    <submittedName>
        <fullName evidence="1">Uncharacterized protein</fullName>
    </submittedName>
</protein>
<evidence type="ECO:0000313" key="2">
    <source>
        <dbReference type="Proteomes" id="UP000185557"/>
    </source>
</evidence>
<sequence length="360" mass="41705">MDFSPVFEYNSETISYEENSDFNEEFDEQEGGYVAIGGYQFRPSFILFTVEPVGYHTALVEFRQDAIEKFKEFVYSKFPTPIAFVFERFERGYENQQQRLKLLQDTWESIIYLLYALIVSEYRHFRFSMTETAIKPKQIVSNKIDDRLSIIEQLITLAIDKNHPLPCLNYISNDVVDKLRELNRVRNEFSHSFAKTDLQCRQTISRYQGDVLNILQGISEISSITLARYVSQEESILSFRHEDFKGASLNRTFSAKDIMPDKLDSVSYHLNSRNVLAIHGEDIYCVTPFVHFRLDDIGNPKLCFYKQKRGRDVCLELFYEVLDGSGEVPLGEDQISKADFVNAINEIKNLLPDLSGRGSS</sequence>
<dbReference type="AlphaFoldDB" id="A0A1U7J909"/>
<dbReference type="Proteomes" id="UP000185557">
    <property type="component" value="Unassembled WGS sequence"/>
</dbReference>
<gene>
    <name evidence="1" type="ORF">NIES30_04615</name>
</gene>
<dbReference type="OrthoDB" id="9177661at2"/>
<keyword evidence="2" id="KW-1185">Reference proteome</keyword>
<evidence type="ECO:0000313" key="1">
    <source>
        <dbReference type="EMBL" id="OKH49997.1"/>
    </source>
</evidence>
<accession>A0A1U7J909</accession>
<comment type="caution">
    <text evidence="1">The sequence shown here is derived from an EMBL/GenBank/DDBJ whole genome shotgun (WGS) entry which is preliminary data.</text>
</comment>
<dbReference type="STRING" id="549789.NIES30_04615"/>
<organism evidence="1 2">
    <name type="scientific">Phormidium tenue NIES-30</name>
    <dbReference type="NCBI Taxonomy" id="549789"/>
    <lineage>
        <taxon>Bacteria</taxon>
        <taxon>Bacillati</taxon>
        <taxon>Cyanobacteriota</taxon>
        <taxon>Cyanophyceae</taxon>
        <taxon>Oscillatoriophycideae</taxon>
        <taxon>Oscillatoriales</taxon>
        <taxon>Oscillatoriaceae</taxon>
        <taxon>Phormidium</taxon>
    </lineage>
</organism>
<dbReference type="RefSeq" id="WP_073607237.1">
    <property type="nucleotide sequence ID" value="NZ_MRCG01000002.1"/>
</dbReference>